<name>A0AAW0CUT6_9AGAR</name>
<accession>A0AAW0CUT6</accession>
<reference evidence="3 4" key="1">
    <citation type="submission" date="2024-01" db="EMBL/GenBank/DDBJ databases">
        <title>A draft genome for a cacao thread blight-causing isolate of Paramarasmius palmivorus.</title>
        <authorList>
            <person name="Baruah I.K."/>
            <person name="Bukari Y."/>
            <person name="Amoako-Attah I."/>
            <person name="Meinhardt L.W."/>
            <person name="Bailey B.A."/>
            <person name="Cohen S.P."/>
        </authorList>
    </citation>
    <scope>NUCLEOTIDE SEQUENCE [LARGE SCALE GENOMIC DNA]</scope>
    <source>
        <strain evidence="3 4">GH-12</strain>
    </source>
</reference>
<gene>
    <name evidence="3" type="ORF">VNI00_008197</name>
</gene>
<dbReference type="AlphaFoldDB" id="A0AAW0CUT6"/>
<dbReference type="EMBL" id="JAYKXP010000028">
    <property type="protein sequence ID" value="KAK7043586.1"/>
    <property type="molecule type" value="Genomic_DNA"/>
</dbReference>
<evidence type="ECO:0000256" key="1">
    <source>
        <dbReference type="SAM" id="MobiDB-lite"/>
    </source>
</evidence>
<evidence type="ECO:0008006" key="5">
    <source>
        <dbReference type="Google" id="ProtNLM"/>
    </source>
</evidence>
<evidence type="ECO:0000313" key="4">
    <source>
        <dbReference type="Proteomes" id="UP001383192"/>
    </source>
</evidence>
<protein>
    <recommendedName>
        <fullName evidence="5">MARVEL domain-containing protein</fullName>
    </recommendedName>
</protein>
<evidence type="ECO:0000256" key="2">
    <source>
        <dbReference type="SAM" id="Phobius"/>
    </source>
</evidence>
<evidence type="ECO:0000313" key="3">
    <source>
        <dbReference type="EMBL" id="KAK7043586.1"/>
    </source>
</evidence>
<comment type="caution">
    <text evidence="3">The sequence shown here is derived from an EMBL/GenBank/DDBJ whole genome shotgun (WGS) entry which is preliminary data.</text>
</comment>
<keyword evidence="2" id="KW-1133">Transmembrane helix</keyword>
<keyword evidence="4" id="KW-1185">Reference proteome</keyword>
<feature type="transmembrane region" description="Helical" evidence="2">
    <location>
        <begin position="77"/>
        <end position="100"/>
    </location>
</feature>
<feature type="transmembrane region" description="Helical" evidence="2">
    <location>
        <begin position="46"/>
        <end position="65"/>
    </location>
</feature>
<sequence>MQNIIILFRYVVFGFFIVFNSVIASVAVWNITFVPSKQTTANNVDAFLIFVGSSGLIVVFSIIFTELGRRNAFTSRLWFELIWTGVCALLQLSGAIASSVTVPSGTCDVSTTACNSAKVLIAFAWMNTIILLVYVTSMTTFLLIYSKEDPRIWQLNIHNLPDIRKPTTTSPPSPILPTLPSLPTLPALPTLPGLPNFVRRPASIVAPQPRKPPAPTTMYSYRSGLSPDYRIEHFQPPESFPPFETSDSPPPVKLQPNRPSSLYPEFLSPSLASSDIKPSPSISRQPPSVKQSPTPPPLGKWPRADIMSLPSATKPTPTLPKGQISRSASRRPPSPSPPPAQLQLQPRFYLMRPTHLRLPLDLDLPVHEYQQVGQ</sequence>
<keyword evidence="2" id="KW-0812">Transmembrane</keyword>
<feature type="transmembrane region" description="Helical" evidence="2">
    <location>
        <begin position="120"/>
        <end position="145"/>
    </location>
</feature>
<organism evidence="3 4">
    <name type="scientific">Paramarasmius palmivorus</name>
    <dbReference type="NCBI Taxonomy" id="297713"/>
    <lineage>
        <taxon>Eukaryota</taxon>
        <taxon>Fungi</taxon>
        <taxon>Dikarya</taxon>
        <taxon>Basidiomycota</taxon>
        <taxon>Agaricomycotina</taxon>
        <taxon>Agaricomycetes</taxon>
        <taxon>Agaricomycetidae</taxon>
        <taxon>Agaricales</taxon>
        <taxon>Marasmiineae</taxon>
        <taxon>Marasmiaceae</taxon>
        <taxon>Paramarasmius</taxon>
    </lineage>
</organism>
<dbReference type="Proteomes" id="UP001383192">
    <property type="component" value="Unassembled WGS sequence"/>
</dbReference>
<feature type="region of interest" description="Disordered" evidence="1">
    <location>
        <begin position="230"/>
        <end position="347"/>
    </location>
</feature>
<feature type="transmembrane region" description="Helical" evidence="2">
    <location>
        <begin position="7"/>
        <end position="34"/>
    </location>
</feature>
<keyword evidence="2" id="KW-0472">Membrane</keyword>
<proteinExistence type="predicted"/>